<dbReference type="Gene3D" id="2.40.128.200">
    <property type="match status" value="1"/>
</dbReference>
<keyword evidence="8" id="KW-1185">Reference proteome</keyword>
<evidence type="ECO:0000256" key="5">
    <source>
        <dbReference type="SAM" id="SignalP"/>
    </source>
</evidence>
<dbReference type="Pfam" id="PF09864">
    <property type="entry name" value="MliC"/>
    <property type="match status" value="1"/>
</dbReference>
<evidence type="ECO:0000256" key="4">
    <source>
        <dbReference type="ARBA" id="ARBA00023288"/>
    </source>
</evidence>
<evidence type="ECO:0000256" key="1">
    <source>
        <dbReference type="ARBA" id="ARBA00022729"/>
    </source>
</evidence>
<evidence type="ECO:0000259" key="6">
    <source>
        <dbReference type="Pfam" id="PF09864"/>
    </source>
</evidence>
<dbReference type="RefSeq" id="WP_210680567.1">
    <property type="nucleotide sequence ID" value="NZ_JAGMWN010000001.1"/>
</dbReference>
<protein>
    <submittedName>
        <fullName evidence="7">MliC family protein</fullName>
    </submittedName>
</protein>
<dbReference type="SUPFAM" id="SSF141488">
    <property type="entry name" value="YdhA-like"/>
    <property type="match status" value="1"/>
</dbReference>
<gene>
    <name evidence="7" type="ORF">KAJ83_03275</name>
</gene>
<name>A0A8J7S3H9_9PROT</name>
<comment type="caution">
    <text evidence="7">The sequence shown here is derived from an EMBL/GenBank/DDBJ whole genome shotgun (WGS) entry which is preliminary data.</text>
</comment>
<keyword evidence="3" id="KW-0564">Palmitate</keyword>
<dbReference type="EMBL" id="JAGMWN010000001">
    <property type="protein sequence ID" value="MBP5856014.1"/>
    <property type="molecule type" value="Genomic_DNA"/>
</dbReference>
<dbReference type="InterPro" id="IPR018660">
    <property type="entry name" value="MliC"/>
</dbReference>
<reference evidence="7" key="1">
    <citation type="submission" date="2021-04" db="EMBL/GenBank/DDBJ databases">
        <authorList>
            <person name="Zhang D.-C."/>
        </authorList>
    </citation>
    <scope>NUCLEOTIDE SEQUENCE</scope>
    <source>
        <strain evidence="7">CGMCC 1.15697</strain>
    </source>
</reference>
<feature type="domain" description="C-type lysozyme inhibitor" evidence="6">
    <location>
        <begin position="31"/>
        <end position="102"/>
    </location>
</feature>
<evidence type="ECO:0000256" key="3">
    <source>
        <dbReference type="ARBA" id="ARBA00023139"/>
    </source>
</evidence>
<sequence length="112" mass="12228">MRRGWSVLLGLMVTGISCTACARDDAVRALYRCEGLDEPLTAVFRPGEVAHVRLDAPGLARMTLPQGRSASGARYIGTDAMGRSVLFWIKGRDAMLEIDGRDKGPCRTDMQD</sequence>
<evidence type="ECO:0000313" key="7">
    <source>
        <dbReference type="EMBL" id="MBP5856014.1"/>
    </source>
</evidence>
<dbReference type="Proteomes" id="UP000672602">
    <property type="component" value="Unassembled WGS sequence"/>
</dbReference>
<dbReference type="AlphaFoldDB" id="A0A8J7S3H9"/>
<proteinExistence type="predicted"/>
<accession>A0A8J7S3H9</accession>
<keyword evidence="4" id="KW-0449">Lipoprotein</keyword>
<feature type="signal peptide" evidence="5">
    <location>
        <begin position="1"/>
        <end position="22"/>
    </location>
</feature>
<organism evidence="7 8">
    <name type="scientific">Marivibrio halodurans</name>
    <dbReference type="NCBI Taxonomy" id="2039722"/>
    <lineage>
        <taxon>Bacteria</taxon>
        <taxon>Pseudomonadati</taxon>
        <taxon>Pseudomonadota</taxon>
        <taxon>Alphaproteobacteria</taxon>
        <taxon>Rhodospirillales</taxon>
        <taxon>Rhodospirillaceae</taxon>
        <taxon>Marivibrio</taxon>
    </lineage>
</organism>
<feature type="chain" id="PRO_5035239725" evidence="5">
    <location>
        <begin position="23"/>
        <end position="112"/>
    </location>
</feature>
<keyword evidence="1 5" id="KW-0732">Signal</keyword>
<evidence type="ECO:0000256" key="2">
    <source>
        <dbReference type="ARBA" id="ARBA00023136"/>
    </source>
</evidence>
<keyword evidence="2" id="KW-0472">Membrane</keyword>
<evidence type="ECO:0000313" key="8">
    <source>
        <dbReference type="Proteomes" id="UP000672602"/>
    </source>
</evidence>
<dbReference type="InterPro" id="IPR036328">
    <property type="entry name" value="MliC_sf"/>
</dbReference>
<dbReference type="PROSITE" id="PS51257">
    <property type="entry name" value="PROKAR_LIPOPROTEIN"/>
    <property type="match status" value="1"/>
</dbReference>